<evidence type="ECO:0000256" key="1">
    <source>
        <dbReference type="SAM" id="MobiDB-lite"/>
    </source>
</evidence>
<feature type="compositionally biased region" description="Polar residues" evidence="1">
    <location>
        <begin position="78"/>
        <end position="106"/>
    </location>
</feature>
<protein>
    <submittedName>
        <fullName evidence="2">Uncharacterized protein</fullName>
    </submittedName>
</protein>
<feature type="compositionally biased region" description="Low complexity" evidence="1">
    <location>
        <begin position="390"/>
        <end position="407"/>
    </location>
</feature>
<feature type="region of interest" description="Disordered" evidence="1">
    <location>
        <begin position="1"/>
        <end position="126"/>
    </location>
</feature>
<accession>A0A9J6D902</accession>
<feature type="compositionally biased region" description="Low complexity" evidence="1">
    <location>
        <begin position="64"/>
        <end position="77"/>
    </location>
</feature>
<reference evidence="2" key="2">
    <citation type="submission" date="2021-09" db="EMBL/GenBank/DDBJ databases">
        <authorList>
            <person name="Jia N."/>
            <person name="Wang J."/>
            <person name="Shi W."/>
            <person name="Du L."/>
            <person name="Sun Y."/>
            <person name="Zhan W."/>
            <person name="Jiang J."/>
            <person name="Wang Q."/>
            <person name="Zhang B."/>
            <person name="Ji P."/>
            <person name="Sakyi L.B."/>
            <person name="Cui X."/>
            <person name="Yuan T."/>
            <person name="Jiang B."/>
            <person name="Yang W."/>
            <person name="Lam T.T.-Y."/>
            <person name="Chang Q."/>
            <person name="Ding S."/>
            <person name="Wang X."/>
            <person name="Zhu J."/>
            <person name="Ruan X."/>
            <person name="Zhao L."/>
            <person name="Wei J."/>
            <person name="Que T."/>
            <person name="Du C."/>
            <person name="Cheng J."/>
            <person name="Dai P."/>
            <person name="Han X."/>
            <person name="Huang E."/>
            <person name="Gao Y."/>
            <person name="Liu J."/>
            <person name="Shao H."/>
            <person name="Ye R."/>
            <person name="Li L."/>
            <person name="Wei W."/>
            <person name="Wang X."/>
            <person name="Wang C."/>
            <person name="Huo Q."/>
            <person name="Li W."/>
            <person name="Guo W."/>
            <person name="Chen H."/>
            <person name="Chen S."/>
            <person name="Zhou L."/>
            <person name="Zhou L."/>
            <person name="Ni X."/>
            <person name="Tian J."/>
            <person name="Zhou Y."/>
            <person name="Sheng Y."/>
            <person name="Liu T."/>
            <person name="Pan Y."/>
            <person name="Xia L."/>
            <person name="Li J."/>
            <person name="Zhao F."/>
            <person name="Cao W."/>
        </authorList>
    </citation>
    <scope>NUCLEOTIDE SEQUENCE</scope>
    <source>
        <strain evidence="2">Rmic-2018</strain>
        <tissue evidence="2">Larvae</tissue>
    </source>
</reference>
<name>A0A9J6D902_RHIMP</name>
<feature type="region of interest" description="Disordered" evidence="1">
    <location>
        <begin position="332"/>
        <end position="427"/>
    </location>
</feature>
<reference evidence="2" key="1">
    <citation type="journal article" date="2020" name="Cell">
        <title>Large-Scale Comparative Analyses of Tick Genomes Elucidate Their Genetic Diversity and Vector Capacities.</title>
        <authorList>
            <consortium name="Tick Genome and Microbiome Consortium (TIGMIC)"/>
            <person name="Jia N."/>
            <person name="Wang J."/>
            <person name="Shi W."/>
            <person name="Du L."/>
            <person name="Sun Y."/>
            <person name="Zhan W."/>
            <person name="Jiang J.F."/>
            <person name="Wang Q."/>
            <person name="Zhang B."/>
            <person name="Ji P."/>
            <person name="Bell-Sakyi L."/>
            <person name="Cui X.M."/>
            <person name="Yuan T.T."/>
            <person name="Jiang B.G."/>
            <person name="Yang W.F."/>
            <person name="Lam T.T."/>
            <person name="Chang Q.C."/>
            <person name="Ding S.J."/>
            <person name="Wang X.J."/>
            <person name="Zhu J.G."/>
            <person name="Ruan X.D."/>
            <person name="Zhao L."/>
            <person name="Wei J.T."/>
            <person name="Ye R.Z."/>
            <person name="Que T.C."/>
            <person name="Du C.H."/>
            <person name="Zhou Y.H."/>
            <person name="Cheng J.X."/>
            <person name="Dai P.F."/>
            <person name="Guo W.B."/>
            <person name="Han X.H."/>
            <person name="Huang E.J."/>
            <person name="Li L.F."/>
            <person name="Wei W."/>
            <person name="Gao Y.C."/>
            <person name="Liu J.Z."/>
            <person name="Shao H.Z."/>
            <person name="Wang X."/>
            <person name="Wang C.C."/>
            <person name="Yang T.C."/>
            <person name="Huo Q.B."/>
            <person name="Li W."/>
            <person name="Chen H.Y."/>
            <person name="Chen S.E."/>
            <person name="Zhou L.G."/>
            <person name="Ni X.B."/>
            <person name="Tian J.H."/>
            <person name="Sheng Y."/>
            <person name="Liu T."/>
            <person name="Pan Y.S."/>
            <person name="Xia L.Y."/>
            <person name="Li J."/>
            <person name="Zhao F."/>
            <person name="Cao W.C."/>
        </authorList>
    </citation>
    <scope>NUCLEOTIDE SEQUENCE</scope>
    <source>
        <strain evidence="2">Rmic-2018</strain>
    </source>
</reference>
<feature type="compositionally biased region" description="Low complexity" evidence="1">
    <location>
        <begin position="34"/>
        <end position="55"/>
    </location>
</feature>
<organism evidence="2 3">
    <name type="scientific">Rhipicephalus microplus</name>
    <name type="common">Cattle tick</name>
    <name type="synonym">Boophilus microplus</name>
    <dbReference type="NCBI Taxonomy" id="6941"/>
    <lineage>
        <taxon>Eukaryota</taxon>
        <taxon>Metazoa</taxon>
        <taxon>Ecdysozoa</taxon>
        <taxon>Arthropoda</taxon>
        <taxon>Chelicerata</taxon>
        <taxon>Arachnida</taxon>
        <taxon>Acari</taxon>
        <taxon>Parasitiformes</taxon>
        <taxon>Ixodida</taxon>
        <taxon>Ixodoidea</taxon>
        <taxon>Ixodidae</taxon>
        <taxon>Rhipicephalinae</taxon>
        <taxon>Rhipicephalus</taxon>
        <taxon>Boophilus</taxon>
    </lineage>
</organism>
<dbReference type="Proteomes" id="UP000821866">
    <property type="component" value="Chromosome 8"/>
</dbReference>
<evidence type="ECO:0000313" key="2">
    <source>
        <dbReference type="EMBL" id="KAH8018511.1"/>
    </source>
</evidence>
<evidence type="ECO:0000313" key="3">
    <source>
        <dbReference type="Proteomes" id="UP000821866"/>
    </source>
</evidence>
<dbReference type="AlphaFoldDB" id="A0A9J6D902"/>
<comment type="caution">
    <text evidence="2">The sequence shown here is derived from an EMBL/GenBank/DDBJ whole genome shotgun (WGS) entry which is preliminary data.</text>
</comment>
<gene>
    <name evidence="2" type="ORF">HPB51_008210</name>
</gene>
<feature type="compositionally biased region" description="Polar residues" evidence="1">
    <location>
        <begin position="363"/>
        <end position="389"/>
    </location>
</feature>
<sequence length="446" mass="47952">MHVGGCGQILHQGGQSFSGQKVVYGPPVLDPSSQDGQQQQNQPFRQQQKQQRQQRLTFKKSIAQSGSNFQSSGSHSSAEAQQTRVTQSQRYPTTQRKRSQAPQKHPTSLPYLESPQTQFVPSFGAAPDSAYNSDDLHSITMQNQLSEPLGYSYGMMYPQLPMFFVYMTQPYDLSQEQYKTGGSLEQYSPTIPVASESALLEDLFGDKGLAVISATSTRKFSPPIVSWSSSRRISTDSESPTRRRVTRDGAWQVSEQAVVQSYQPFSASSSGQEGVQAELKSANLAKLAASSLSGVASAALSEAASQQHIQQHLSGGPDATVSSGSFYRESKHELGQAGAANTPVSQQEEQEVTSQSSQEDIVAQSSESAKAPQHSLQEASNESAPSSLYSEQTSGQQSASSATWSGGVRRQKVVAQLGGTKGGTKGMLRAVARSNGWTRNSLGYSG</sequence>
<keyword evidence="3" id="KW-1185">Reference proteome</keyword>
<feature type="compositionally biased region" description="Low complexity" evidence="1">
    <location>
        <begin position="344"/>
        <end position="359"/>
    </location>
</feature>
<dbReference type="EMBL" id="JABSTU010000010">
    <property type="protein sequence ID" value="KAH8018511.1"/>
    <property type="molecule type" value="Genomic_DNA"/>
</dbReference>
<proteinExistence type="predicted"/>